<dbReference type="EMBL" id="LGTQ01000012">
    <property type="protein sequence ID" value="KPM47146.1"/>
    <property type="molecule type" value="Genomic_DNA"/>
</dbReference>
<accession>A0A0P7BPG0</accession>
<evidence type="ECO:0000313" key="2">
    <source>
        <dbReference type="Proteomes" id="UP000050454"/>
    </source>
</evidence>
<dbReference type="Proteomes" id="UP000050454">
    <property type="component" value="Unassembled WGS sequence"/>
</dbReference>
<reference evidence="1 2" key="1">
    <citation type="submission" date="2015-07" db="EMBL/GenBank/DDBJ databases">
        <title>The draft genome sequence of Leadbetterella sp. JN14-9.</title>
        <authorList>
            <person name="Liu Y."/>
            <person name="Du J."/>
            <person name="Shao Z."/>
        </authorList>
    </citation>
    <scope>NUCLEOTIDE SEQUENCE [LARGE SCALE GENOMIC DNA]</scope>
    <source>
        <strain evidence="1 2">JN14-9</strain>
    </source>
</reference>
<protein>
    <submittedName>
        <fullName evidence="1">Uncharacterized protein</fullName>
    </submittedName>
</protein>
<sequence>MRLTLSFILISVACFGQNVQVNLNLQSVAIMDIEPNSSAFDLSVNNPSDAGESVQVSTNNSKWINFSSAVLPGVSRSVRAELSGGAINGLDLTLTALSYSGTGAGTLGSSSGQVVLNGSPQTIIDNIGGAYTGEGVNNGYNLSYSLSVSDFTVLRSESKTLTVLFTMIDN</sequence>
<keyword evidence="2" id="KW-1185">Reference proteome</keyword>
<dbReference type="AlphaFoldDB" id="A0A0P7BPG0"/>
<evidence type="ECO:0000313" key="1">
    <source>
        <dbReference type="EMBL" id="KPM47146.1"/>
    </source>
</evidence>
<proteinExistence type="predicted"/>
<gene>
    <name evidence="1" type="ORF">AFM12_15115</name>
</gene>
<dbReference type="STRING" id="1605367.AFM12_15115"/>
<comment type="caution">
    <text evidence="1">The sequence shown here is derived from an EMBL/GenBank/DDBJ whole genome shotgun (WGS) entry which is preliminary data.</text>
</comment>
<organism evidence="1 2">
    <name type="scientific">Jiulongibacter sediminis</name>
    <dbReference type="NCBI Taxonomy" id="1605367"/>
    <lineage>
        <taxon>Bacteria</taxon>
        <taxon>Pseudomonadati</taxon>
        <taxon>Bacteroidota</taxon>
        <taxon>Cytophagia</taxon>
        <taxon>Cytophagales</taxon>
        <taxon>Leadbetterellaceae</taxon>
        <taxon>Jiulongibacter</taxon>
    </lineage>
</organism>
<name>A0A0P7BPG0_9BACT</name>